<dbReference type="GO" id="GO:0019350">
    <property type="term" value="P:teichoic acid biosynthetic process"/>
    <property type="evidence" value="ECO:0007669"/>
    <property type="project" value="UniProtKB-UniRule"/>
</dbReference>
<keyword evidence="4 5" id="KW-0961">Cell wall biogenesis/degradation</keyword>
<dbReference type="NCBIfam" id="TIGR00696">
    <property type="entry name" value="wecG_tagA_cpsF"/>
    <property type="match status" value="1"/>
</dbReference>
<accession>A0A248TJ55</accession>
<name>A0A248TJ55_9BACI</name>
<protein>
    <recommendedName>
        <fullName evidence="5">N-acetylglucosaminyldiphosphoundecaprenol N-acetyl-beta-D-mannosaminyltransferase</fullName>
        <ecNumber evidence="5">2.4.1.187</ecNumber>
    </recommendedName>
    <alternativeName>
        <fullName evidence="5">N-acetylmannosaminyltransferase</fullName>
    </alternativeName>
    <alternativeName>
        <fullName evidence="5">UDP-N-acetylmannosamine transferase</fullName>
    </alternativeName>
    <alternativeName>
        <fullName evidence="5">UDP-N-acetylmannosamine:N-acetylglucosaminyl pyrophosphorylundecaprenol N-acetylmannosaminyltransferase</fullName>
    </alternativeName>
</protein>
<proteinExistence type="inferred from homology"/>
<organism evidence="6 7">
    <name type="scientific">Cytobacillus kochii</name>
    <dbReference type="NCBI Taxonomy" id="859143"/>
    <lineage>
        <taxon>Bacteria</taxon>
        <taxon>Bacillati</taxon>
        <taxon>Bacillota</taxon>
        <taxon>Bacilli</taxon>
        <taxon>Bacillales</taxon>
        <taxon>Bacillaceae</taxon>
        <taxon>Cytobacillus</taxon>
    </lineage>
</organism>
<dbReference type="AlphaFoldDB" id="A0A248TJ55"/>
<keyword evidence="7" id="KW-1185">Reference proteome</keyword>
<dbReference type="RefSeq" id="WP_095371816.1">
    <property type="nucleotide sequence ID" value="NZ_CP022983.1"/>
</dbReference>
<evidence type="ECO:0000256" key="5">
    <source>
        <dbReference type="HAMAP-Rule" id="MF_02070"/>
    </source>
</evidence>
<dbReference type="InterPro" id="IPR004629">
    <property type="entry name" value="WecG_TagA_CpsF"/>
</dbReference>
<evidence type="ECO:0000313" key="7">
    <source>
        <dbReference type="Proteomes" id="UP000215137"/>
    </source>
</evidence>
<keyword evidence="2 5" id="KW-0808">Transferase</keyword>
<keyword evidence="1 5" id="KW-0328">Glycosyltransferase</keyword>
<dbReference type="HAMAP" id="MF_02070">
    <property type="entry name" value="TagA_TarA"/>
    <property type="match status" value="1"/>
</dbReference>
<evidence type="ECO:0000313" key="6">
    <source>
        <dbReference type="EMBL" id="ASV68246.1"/>
    </source>
</evidence>
<reference evidence="6 7" key="1">
    <citation type="submission" date="2017-08" db="EMBL/GenBank/DDBJ databases">
        <title>Complete Genome Sequence of Bacillus kochii Oregon-R-modENCODE STRAIN BDGP4, isolated from Drosophila melanogaster gut.</title>
        <authorList>
            <person name="Wan K.H."/>
            <person name="Yu C."/>
            <person name="Park S."/>
            <person name="Hammonds A.S."/>
            <person name="Booth B.W."/>
            <person name="Celniker S.E."/>
        </authorList>
    </citation>
    <scope>NUCLEOTIDE SEQUENCE [LARGE SCALE GENOMIC DNA]</scope>
    <source>
        <strain evidence="6 7">BDGP4</strain>
    </source>
</reference>
<dbReference type="Pfam" id="PF03808">
    <property type="entry name" value="Glyco_tran_WecG"/>
    <property type="match status" value="1"/>
</dbReference>
<evidence type="ECO:0000256" key="3">
    <source>
        <dbReference type="ARBA" id="ARBA00022944"/>
    </source>
</evidence>
<dbReference type="CDD" id="cd06533">
    <property type="entry name" value="Glyco_transf_WecG_TagA"/>
    <property type="match status" value="1"/>
</dbReference>
<dbReference type="Proteomes" id="UP000215137">
    <property type="component" value="Chromosome"/>
</dbReference>
<dbReference type="PANTHER" id="PTHR34136">
    <property type="match status" value="1"/>
</dbReference>
<comment type="similarity">
    <text evidence="5">Belongs to the glycosyltransferase 26 family. TagA/TarA subfamily.</text>
</comment>
<evidence type="ECO:0000256" key="1">
    <source>
        <dbReference type="ARBA" id="ARBA00022676"/>
    </source>
</evidence>
<dbReference type="EMBL" id="CP022983">
    <property type="protein sequence ID" value="ASV68246.1"/>
    <property type="molecule type" value="Genomic_DNA"/>
</dbReference>
<comment type="catalytic activity">
    <reaction evidence="5">
        <text>UDP-N-acetyl-alpha-D-mannosamine + N-acetyl-alpha-D-glucosaminyl-di-trans,octa-cis-undecaprenyl diphosphate = N-acetyl-beta-D-mannosaminyl-(1-&gt;4)-N-acetyl-alpha-D-glucosaminyl di-trans,octa-cis-undecaprenyl diphosphate + UDP + H(+)</text>
        <dbReference type="Rhea" id="RHEA:16053"/>
        <dbReference type="ChEBI" id="CHEBI:15378"/>
        <dbReference type="ChEBI" id="CHEBI:58223"/>
        <dbReference type="ChEBI" id="CHEBI:62959"/>
        <dbReference type="ChEBI" id="CHEBI:68623"/>
        <dbReference type="ChEBI" id="CHEBI:132210"/>
        <dbReference type="EC" id="2.4.1.187"/>
    </reaction>
</comment>
<dbReference type="GO" id="GO:0071555">
    <property type="term" value="P:cell wall organization"/>
    <property type="evidence" value="ECO:0007669"/>
    <property type="project" value="UniProtKB-KW"/>
</dbReference>
<dbReference type="UniPathway" id="UPA00632"/>
<dbReference type="GO" id="GO:0047244">
    <property type="term" value="F:N-acetylglucosaminyldiphosphoundecaprenol N-acetyl-beta-D-mannosaminyltransferase activity"/>
    <property type="evidence" value="ECO:0007669"/>
    <property type="project" value="UniProtKB-UniRule"/>
</dbReference>
<dbReference type="KEGG" id="bko:CKF48_13475"/>
<dbReference type="OrthoDB" id="9771846at2"/>
<gene>
    <name evidence="6" type="ORF">CKF48_13475</name>
</gene>
<comment type="pathway">
    <text evidence="5">Cell wall biogenesis; teichoic acid biosynthesis.</text>
</comment>
<evidence type="ECO:0000256" key="2">
    <source>
        <dbReference type="ARBA" id="ARBA00022679"/>
    </source>
</evidence>
<evidence type="ECO:0000256" key="4">
    <source>
        <dbReference type="ARBA" id="ARBA00023316"/>
    </source>
</evidence>
<dbReference type="EC" id="2.4.1.187" evidence="5"/>
<sequence>MSHDYVNILGVPFINTSFAEMESILTNHIDKQEKTFVVTANPEIVMYAKENKDYQKIIQSAHYVVPDGNGILLAANMLQKPIKERVTGFDLTMSLLEEGNKKGWHVYLLGGREQVNKRAAENIEKDYPGINLVGRHNGYFDWEDGQVAEEVAAKAPDIVLVALGFPRQEEWITTNYHRFSKGLFMGVGGTIDIISGEMKRAPEFWQNLKLEWFYRLLKQPSRWRRVLVLPQFVKQVRQSRKRD</sequence>
<dbReference type="PANTHER" id="PTHR34136:SF1">
    <property type="entry name" value="UDP-N-ACETYL-D-MANNOSAMINURONIC ACID TRANSFERASE"/>
    <property type="match status" value="1"/>
</dbReference>
<dbReference type="InterPro" id="IPR034714">
    <property type="entry name" value="TagA_TarA"/>
</dbReference>
<keyword evidence="3 5" id="KW-0777">Teichoic acid biosynthesis</keyword>
<comment type="function">
    <text evidence="5">Catalyzes the conversion of GlcNAc-PP-undecaprenol into ManNAc-GlcNAc-PP-undecaprenol, the first committed lipid intermediate in the de novo synthesis of teichoic acid.</text>
</comment>